<feature type="compositionally biased region" description="Low complexity" evidence="1">
    <location>
        <begin position="88"/>
        <end position="99"/>
    </location>
</feature>
<accession>A0A5E4A652</accession>
<reference evidence="2" key="2">
    <citation type="submission" date="2020-08" db="EMBL/GenBank/DDBJ databases">
        <authorList>
            <person name="Shumante A."/>
            <person name="Zimin A.V."/>
            <person name="Puiu D."/>
            <person name="Salzberg S.L."/>
        </authorList>
    </citation>
    <scope>NUCLEOTIDE SEQUENCE</scope>
    <source>
        <strain evidence="2">WC2-LM</strain>
        <tissue evidence="2">Liver</tissue>
    </source>
</reference>
<name>A0A5E4A652_MARMO</name>
<dbReference type="EMBL" id="CABDUW010000019">
    <property type="protein sequence ID" value="VTJ52519.1"/>
    <property type="molecule type" value="Genomic_DNA"/>
</dbReference>
<dbReference type="Proteomes" id="UP000335636">
    <property type="component" value="Unassembled WGS sequence"/>
</dbReference>
<evidence type="ECO:0000256" key="1">
    <source>
        <dbReference type="SAM" id="MobiDB-lite"/>
    </source>
</evidence>
<dbReference type="PANTHER" id="PTHR21584:SF10">
    <property type="entry name" value="G2 AND S PHASE-EXPRESSED PROTEIN 1"/>
    <property type="match status" value="1"/>
</dbReference>
<organism evidence="3 4">
    <name type="scientific">Marmota monax</name>
    <name type="common">Woodchuck</name>
    <dbReference type="NCBI Taxonomy" id="9995"/>
    <lineage>
        <taxon>Eukaryota</taxon>
        <taxon>Metazoa</taxon>
        <taxon>Chordata</taxon>
        <taxon>Craniata</taxon>
        <taxon>Vertebrata</taxon>
        <taxon>Euteleostomi</taxon>
        <taxon>Mammalia</taxon>
        <taxon>Eutheria</taxon>
        <taxon>Euarchontoglires</taxon>
        <taxon>Glires</taxon>
        <taxon>Rodentia</taxon>
        <taxon>Sciuromorpha</taxon>
        <taxon>Sciuridae</taxon>
        <taxon>Xerinae</taxon>
        <taxon>Marmotini</taxon>
        <taxon>Marmota</taxon>
    </lineage>
</organism>
<sequence>MCPFDCGTHTATSDEILSSLPVGGGSSTHQRSRGGLAAAWGLAPVETVDLLCVSTLAHWIPVCRGRLCSGLFFVFTRAIAHSTPARRSSGPTSQSLLSSRGTPTSARRVSALPTPGGWRLSGLPLMTPKTLPRALASPLCAPARRLSSEPQRRSAVR</sequence>
<evidence type="ECO:0000313" key="2">
    <source>
        <dbReference type="EMBL" id="KAF7478892.1"/>
    </source>
</evidence>
<dbReference type="EMBL" id="WJEC01001432">
    <property type="protein sequence ID" value="KAF7478892.1"/>
    <property type="molecule type" value="Genomic_DNA"/>
</dbReference>
<keyword evidence="4" id="KW-1185">Reference proteome</keyword>
<evidence type="ECO:0000313" key="4">
    <source>
        <dbReference type="Proteomes" id="UP000335636"/>
    </source>
</evidence>
<dbReference type="GO" id="GO:0008017">
    <property type="term" value="F:microtubule binding"/>
    <property type="evidence" value="ECO:0007669"/>
    <property type="project" value="TreeGrafter"/>
</dbReference>
<gene>
    <name evidence="2" type="ORF">GHT09_009957</name>
    <name evidence="3" type="ORF">MONAX_5E033458</name>
</gene>
<dbReference type="Proteomes" id="UP000662637">
    <property type="component" value="Unassembled WGS sequence"/>
</dbReference>
<dbReference type="GO" id="GO:0005881">
    <property type="term" value="C:cytoplasmic microtubule"/>
    <property type="evidence" value="ECO:0007669"/>
    <property type="project" value="TreeGrafter"/>
</dbReference>
<feature type="region of interest" description="Disordered" evidence="1">
    <location>
        <begin position="84"/>
        <end position="115"/>
    </location>
</feature>
<dbReference type="InterPro" id="IPR026657">
    <property type="entry name" value="DDA3/GTSE-1"/>
</dbReference>
<reference evidence="3 4" key="1">
    <citation type="submission" date="2019-04" db="EMBL/GenBank/DDBJ databases">
        <authorList>
            <person name="Alioto T."/>
            <person name="Alioto T."/>
        </authorList>
    </citation>
    <scope>NUCLEOTIDE SEQUENCE [LARGE SCALE GENOMIC DNA]</scope>
</reference>
<evidence type="ECO:0000313" key="3">
    <source>
        <dbReference type="EMBL" id="VTJ52519.1"/>
    </source>
</evidence>
<dbReference type="PANTHER" id="PTHR21584">
    <property type="entry name" value="DIFFERENTIAL DISPLAY AND ACTIVATED BY P53 DDA3 /G2 S PHASE EXPRESSED 1"/>
    <property type="match status" value="1"/>
</dbReference>
<dbReference type="AlphaFoldDB" id="A0A5E4A652"/>
<protein>
    <submittedName>
        <fullName evidence="3">Uncharacterized protein</fullName>
    </submittedName>
</protein>
<proteinExistence type="predicted"/>